<sequence length="401" mass="43383">MATIAVIGSLDTKESDFLFVKSEIEKRGHQALVIDTSILSKPSSIEIDISPEQVAEAGGASLEELRKQLDKSKSMAVMTDGIAKVMKALYDQGKIDAGFSMGGSNGTMIGTSGLRALPIGVPKVMVSTVAAGDTYPYVGTSDVVMFPSILDVSGVNQISAKIYTNAVGAVIGMAESETPVIEKKPLIAASMFGNTTTLVNYCKDIIEQQDYHMLVFHATGAGGRTMESLINDQFITGVLDVTTTELADELLGGVLTAGPHRLDAAAKWNVPQVIAPGCLDMVNFWGMNTVPKKYKDRLLYQWNPNVTLMRTTPEENEKLGQILAEKVNRSKGKVAIFLPLKGISELDAPGGIFWDPEADQALFHAIKKHVREDISIYEIDCNINDKEFAHAVTCKLLELLD</sequence>
<reference evidence="3 4" key="2">
    <citation type="submission" date="2018-06" db="EMBL/GenBank/DDBJ databases">
        <authorList>
            <person name="Zhirakovskaya E."/>
        </authorList>
    </citation>
    <scope>NUCLEOTIDE SEQUENCE [LARGE SCALE GENOMIC DNA]</scope>
    <source>
        <strain evidence="3 4">FBKL4.011</strain>
    </source>
</reference>
<feature type="domain" description="UPF0261" evidence="2">
    <location>
        <begin position="184"/>
        <end position="399"/>
    </location>
</feature>
<evidence type="ECO:0000313" key="3">
    <source>
        <dbReference type="EMBL" id="RAL21379.1"/>
    </source>
</evidence>
<dbReference type="Gene3D" id="3.40.50.12030">
    <property type="entry name" value="Uncharacterised protein family UPF0261, NC domain"/>
    <property type="match status" value="1"/>
</dbReference>
<dbReference type="Pfam" id="PF23189">
    <property type="entry name" value="UPF0261_C"/>
    <property type="match status" value="1"/>
</dbReference>
<proteinExistence type="predicted"/>
<dbReference type="RefSeq" id="WP_113660262.1">
    <property type="nucleotide sequence ID" value="NZ_KZ845677.1"/>
</dbReference>
<dbReference type="PANTHER" id="PTHR31862:SF1">
    <property type="entry name" value="UPF0261 DOMAIN PROTEIN (AFU_ORTHOLOGUE AFUA_1G10120)"/>
    <property type="match status" value="1"/>
</dbReference>
<evidence type="ECO:0000259" key="2">
    <source>
        <dbReference type="Pfam" id="PF23189"/>
    </source>
</evidence>
<dbReference type="AlphaFoldDB" id="A0A364K109"/>
<dbReference type="PANTHER" id="PTHR31862">
    <property type="entry name" value="UPF0261 DOMAIN PROTEIN (AFU_ORTHOLOGUE AFUA_1G10120)"/>
    <property type="match status" value="1"/>
</dbReference>
<dbReference type="InterPro" id="IPR051353">
    <property type="entry name" value="Tobamovirus_resist_UPF0261"/>
</dbReference>
<dbReference type="NCBIfam" id="NF002674">
    <property type="entry name" value="PRK02399.1-2"/>
    <property type="match status" value="1"/>
</dbReference>
<organism evidence="3 4">
    <name type="scientific">Thermoflavimicrobium daqui</name>
    <dbReference type="NCBI Taxonomy" id="2137476"/>
    <lineage>
        <taxon>Bacteria</taxon>
        <taxon>Bacillati</taxon>
        <taxon>Bacillota</taxon>
        <taxon>Bacilli</taxon>
        <taxon>Bacillales</taxon>
        <taxon>Thermoactinomycetaceae</taxon>
        <taxon>Thermoflavimicrobium</taxon>
    </lineage>
</organism>
<dbReference type="InterPro" id="IPR044122">
    <property type="entry name" value="UPF0261_N"/>
</dbReference>
<accession>A0A364K109</accession>
<dbReference type="EMBL" id="QJKK01000015">
    <property type="protein sequence ID" value="RAL21379.1"/>
    <property type="molecule type" value="Genomic_DNA"/>
</dbReference>
<evidence type="ECO:0000259" key="1">
    <source>
        <dbReference type="Pfam" id="PF06792"/>
    </source>
</evidence>
<dbReference type="Proteomes" id="UP000251213">
    <property type="component" value="Unassembled WGS sequence"/>
</dbReference>
<feature type="domain" description="UPF0261" evidence="1">
    <location>
        <begin position="3"/>
        <end position="177"/>
    </location>
</feature>
<dbReference type="Pfam" id="PF06792">
    <property type="entry name" value="UPF0261"/>
    <property type="match status" value="1"/>
</dbReference>
<dbReference type="OrthoDB" id="9776369at2"/>
<reference evidence="3 4" key="1">
    <citation type="submission" date="2018-06" db="EMBL/GenBank/DDBJ databases">
        <title>Thermoflavimicrobium daqus sp. nov., a thermophilic microbe isolated from Moutai-flavour Daqu.</title>
        <authorList>
            <person name="Wang X."/>
            <person name="Zhou H."/>
        </authorList>
    </citation>
    <scope>NUCLEOTIDE SEQUENCE [LARGE SCALE GENOMIC DNA]</scope>
    <source>
        <strain evidence="3 4">FBKL4.011</strain>
    </source>
</reference>
<dbReference type="InterPro" id="IPR008322">
    <property type="entry name" value="UPF0261"/>
</dbReference>
<gene>
    <name evidence="3" type="ORF">DL897_16705</name>
</gene>
<protein>
    <submittedName>
        <fullName evidence="3">Uncharacterized protein</fullName>
    </submittedName>
</protein>
<dbReference type="InterPro" id="IPR056778">
    <property type="entry name" value="UPF0261_C"/>
</dbReference>
<dbReference type="PIRSF" id="PIRSF033271">
    <property type="entry name" value="UCP033271"/>
    <property type="match status" value="1"/>
</dbReference>
<name>A0A364K109_9BACL</name>
<dbReference type="CDD" id="cd15488">
    <property type="entry name" value="Tm-1-like"/>
    <property type="match status" value="1"/>
</dbReference>
<evidence type="ECO:0000313" key="4">
    <source>
        <dbReference type="Proteomes" id="UP000251213"/>
    </source>
</evidence>
<keyword evidence="4" id="KW-1185">Reference proteome</keyword>
<comment type="caution">
    <text evidence="3">The sequence shown here is derived from an EMBL/GenBank/DDBJ whole genome shotgun (WGS) entry which is preliminary data.</text>
</comment>
<dbReference type="Gene3D" id="3.40.50.12020">
    <property type="entry name" value="Uncharacterised protein family UPF0261, NN domain"/>
    <property type="match status" value="1"/>
</dbReference>